<dbReference type="EC" id="2.1.1.33" evidence="2"/>
<dbReference type="Pfam" id="PF02390">
    <property type="entry name" value="Methyltransf_4"/>
    <property type="match status" value="1"/>
</dbReference>
<dbReference type="PROSITE" id="PS51625">
    <property type="entry name" value="SAM_MT_TRMB"/>
    <property type="match status" value="1"/>
</dbReference>
<evidence type="ECO:0000256" key="1">
    <source>
        <dbReference type="ARBA" id="ARBA00000142"/>
    </source>
</evidence>
<evidence type="ECO:0000256" key="4">
    <source>
        <dbReference type="ARBA" id="ARBA00022679"/>
    </source>
</evidence>
<feature type="non-terminal residue" evidence="7">
    <location>
        <position position="128"/>
    </location>
</feature>
<keyword evidence="3" id="KW-0489">Methyltransferase</keyword>
<dbReference type="EMBL" id="BARW01008036">
    <property type="protein sequence ID" value="GAI79539.1"/>
    <property type="molecule type" value="Genomic_DNA"/>
</dbReference>
<evidence type="ECO:0000256" key="3">
    <source>
        <dbReference type="ARBA" id="ARBA00022603"/>
    </source>
</evidence>
<keyword evidence="5" id="KW-0949">S-adenosyl-L-methionine</keyword>
<dbReference type="InterPro" id="IPR029063">
    <property type="entry name" value="SAM-dependent_MTases_sf"/>
</dbReference>
<dbReference type="Gene3D" id="3.40.50.150">
    <property type="entry name" value="Vaccinia Virus protein VP39"/>
    <property type="match status" value="1"/>
</dbReference>
<dbReference type="GO" id="GO:0008176">
    <property type="term" value="F:tRNA (guanine(46)-N7)-methyltransferase activity"/>
    <property type="evidence" value="ECO:0007669"/>
    <property type="project" value="UniProtKB-EC"/>
</dbReference>
<comment type="caution">
    <text evidence="7">The sequence shown here is derived from an EMBL/GenBank/DDBJ whole genome shotgun (WGS) entry which is preliminary data.</text>
</comment>
<protein>
    <recommendedName>
        <fullName evidence="2">tRNA (guanine(46)-N(7))-methyltransferase</fullName>
        <ecNumber evidence="2">2.1.1.33</ecNumber>
    </recommendedName>
</protein>
<evidence type="ECO:0000256" key="6">
    <source>
        <dbReference type="ARBA" id="ARBA00022694"/>
    </source>
</evidence>
<dbReference type="PANTHER" id="PTHR23417:SF14">
    <property type="entry name" value="PENTACOTRIPEPTIDE-REPEAT REGION OF PRORP DOMAIN-CONTAINING PROTEIN"/>
    <property type="match status" value="1"/>
</dbReference>
<comment type="catalytic activity">
    <reaction evidence="1">
        <text>guanosine(46) in tRNA + S-adenosyl-L-methionine = N(7)-methylguanosine(46) in tRNA + S-adenosyl-L-homocysteine</text>
        <dbReference type="Rhea" id="RHEA:42708"/>
        <dbReference type="Rhea" id="RHEA-COMP:10188"/>
        <dbReference type="Rhea" id="RHEA-COMP:10189"/>
        <dbReference type="ChEBI" id="CHEBI:57856"/>
        <dbReference type="ChEBI" id="CHEBI:59789"/>
        <dbReference type="ChEBI" id="CHEBI:74269"/>
        <dbReference type="ChEBI" id="CHEBI:74480"/>
        <dbReference type="EC" id="2.1.1.33"/>
    </reaction>
</comment>
<reference evidence="7" key="1">
    <citation type="journal article" date="2014" name="Front. Microbiol.">
        <title>High frequency of phylogenetically diverse reductive dehalogenase-homologous genes in deep subseafloor sedimentary metagenomes.</title>
        <authorList>
            <person name="Kawai M."/>
            <person name="Futagami T."/>
            <person name="Toyoda A."/>
            <person name="Takaki Y."/>
            <person name="Nishi S."/>
            <person name="Hori S."/>
            <person name="Arai W."/>
            <person name="Tsubouchi T."/>
            <person name="Morono Y."/>
            <person name="Uchiyama I."/>
            <person name="Ito T."/>
            <person name="Fujiyama A."/>
            <person name="Inagaki F."/>
            <person name="Takami H."/>
        </authorList>
    </citation>
    <scope>NUCLEOTIDE SEQUENCE</scope>
    <source>
        <strain evidence="7">Expedition CK06-06</strain>
    </source>
</reference>
<dbReference type="PANTHER" id="PTHR23417">
    <property type="entry name" value="3-DEOXY-D-MANNO-OCTULOSONIC-ACID TRANSFERASE/TRNA GUANINE-N 7 - -METHYLTRANSFERASE"/>
    <property type="match status" value="1"/>
</dbReference>
<name>X1THP2_9ZZZZ</name>
<organism evidence="7">
    <name type="scientific">marine sediment metagenome</name>
    <dbReference type="NCBI Taxonomy" id="412755"/>
    <lineage>
        <taxon>unclassified sequences</taxon>
        <taxon>metagenomes</taxon>
        <taxon>ecological metagenomes</taxon>
    </lineage>
</organism>
<evidence type="ECO:0000256" key="5">
    <source>
        <dbReference type="ARBA" id="ARBA00022691"/>
    </source>
</evidence>
<dbReference type="CDD" id="cd02440">
    <property type="entry name" value="AdoMet_MTases"/>
    <property type="match status" value="1"/>
</dbReference>
<keyword evidence="4" id="KW-0808">Transferase</keyword>
<dbReference type="InterPro" id="IPR003358">
    <property type="entry name" value="tRNA_(Gua-N-7)_MeTrfase_Trmb"/>
</dbReference>
<keyword evidence="6" id="KW-0819">tRNA processing</keyword>
<gene>
    <name evidence="7" type="ORF">S12H4_16595</name>
</gene>
<dbReference type="AlphaFoldDB" id="X1THP2"/>
<accession>X1THP2</accession>
<dbReference type="GO" id="GO:0043527">
    <property type="term" value="C:tRNA methyltransferase complex"/>
    <property type="evidence" value="ECO:0007669"/>
    <property type="project" value="TreeGrafter"/>
</dbReference>
<evidence type="ECO:0000256" key="2">
    <source>
        <dbReference type="ARBA" id="ARBA00011977"/>
    </source>
</evidence>
<dbReference type="SUPFAM" id="SSF53335">
    <property type="entry name" value="S-adenosyl-L-methionine-dependent methyltransferases"/>
    <property type="match status" value="1"/>
</dbReference>
<evidence type="ECO:0000313" key="7">
    <source>
        <dbReference type="EMBL" id="GAI79539.1"/>
    </source>
</evidence>
<proteinExistence type="predicted"/>
<sequence length="128" mass="15096">MLLEFEIGCGNGHFLHRYAEEKKLSYLIGVEVKKKRCLKALKKIQTYELTNAAIIQGKAEELIEQLPANSVDKFHIYFPDPWPKTKHRRRRFLRMTNLENLCRSLKPGGEILFCSDIYDYYLQAKLLF</sequence>